<evidence type="ECO:0000256" key="4">
    <source>
        <dbReference type="ARBA" id="ARBA00023002"/>
    </source>
</evidence>
<accession>A0ABR0VL58</accession>
<dbReference type="InterPro" id="IPR023753">
    <property type="entry name" value="FAD/NAD-binding_dom"/>
</dbReference>
<feature type="domain" description="FAD/NAD(P)-binding" evidence="5">
    <location>
        <begin position="10"/>
        <end position="373"/>
    </location>
</feature>
<sequence length="451" mass="49777">MEGLLGEKKRVVVVGGGAAGSLIAKTLQDHADVFLIDFNFWGNFRGQANFVGKDEVHLPCSTSNGQYELVAIRLLHELLQDMNFSKYDHILLDYEFCPRNLRVKRKEFYEIPWTNLRSMVEPSFAERTVINHSDYLPNAHVITSAATNITQKEVLTAQGRQIAYDYLVIATGHVDSGPYTKAERLSHYEAGVKIDRLLIAAGLLLASDKLFSGCRARKDKVREINLDRWGGPTGVELAAEIIVDFPDKKVTLVHRGSRLLEFIGEKAGKKAMDWLNSKKVEVILGQSVKLSSVSDGAYETSGGETIIADCHFLCTGNPIGSSWLKDTLLKDNLDMHGRLMVDANLRVRGHNNIFAIGDITDIPEIKQGYLAQAHALVAAKNLRLLIKGENDSKMSTYRPASPMALVSLGRREGVAQVMCLTMGGRVPGMIKSGDLFVGKTRKQLGLKSTLP</sequence>
<dbReference type="Proteomes" id="UP001318860">
    <property type="component" value="Unassembled WGS sequence"/>
</dbReference>
<evidence type="ECO:0000313" key="6">
    <source>
        <dbReference type="EMBL" id="KAK6135950.1"/>
    </source>
</evidence>
<dbReference type="PANTHER" id="PTHR43735">
    <property type="entry name" value="APOPTOSIS-INDUCING FACTOR 1"/>
    <property type="match status" value="1"/>
</dbReference>
<keyword evidence="4" id="KW-0560">Oxidoreductase</keyword>
<keyword evidence="2" id="KW-0285">Flavoprotein</keyword>
<evidence type="ECO:0000259" key="5">
    <source>
        <dbReference type="Pfam" id="PF07992"/>
    </source>
</evidence>
<dbReference type="InterPro" id="IPR036188">
    <property type="entry name" value="FAD/NAD-bd_sf"/>
</dbReference>
<dbReference type="EMBL" id="JABTTQ020001059">
    <property type="protein sequence ID" value="KAK6135950.1"/>
    <property type="molecule type" value="Genomic_DNA"/>
</dbReference>
<keyword evidence="3" id="KW-0274">FAD</keyword>
<protein>
    <recommendedName>
        <fullName evidence="5">FAD/NAD(P)-binding domain-containing protein</fullName>
    </recommendedName>
</protein>
<gene>
    <name evidence="6" type="ORF">DH2020_030288</name>
</gene>
<organism evidence="6 7">
    <name type="scientific">Rehmannia glutinosa</name>
    <name type="common">Chinese foxglove</name>
    <dbReference type="NCBI Taxonomy" id="99300"/>
    <lineage>
        <taxon>Eukaryota</taxon>
        <taxon>Viridiplantae</taxon>
        <taxon>Streptophyta</taxon>
        <taxon>Embryophyta</taxon>
        <taxon>Tracheophyta</taxon>
        <taxon>Spermatophyta</taxon>
        <taxon>Magnoliopsida</taxon>
        <taxon>eudicotyledons</taxon>
        <taxon>Gunneridae</taxon>
        <taxon>Pentapetalae</taxon>
        <taxon>asterids</taxon>
        <taxon>lamiids</taxon>
        <taxon>Lamiales</taxon>
        <taxon>Orobanchaceae</taxon>
        <taxon>Rehmannieae</taxon>
        <taxon>Rehmannia</taxon>
    </lineage>
</organism>
<name>A0ABR0VL58_REHGL</name>
<dbReference type="SUPFAM" id="SSF51905">
    <property type="entry name" value="FAD/NAD(P)-binding domain"/>
    <property type="match status" value="1"/>
</dbReference>
<proteinExistence type="inferred from homology"/>
<dbReference type="Pfam" id="PF07992">
    <property type="entry name" value="Pyr_redox_2"/>
    <property type="match status" value="1"/>
</dbReference>
<dbReference type="PANTHER" id="PTHR43735:SF3">
    <property type="entry name" value="FERROPTOSIS SUPPRESSOR PROTEIN 1"/>
    <property type="match status" value="1"/>
</dbReference>
<evidence type="ECO:0000256" key="1">
    <source>
        <dbReference type="ARBA" id="ARBA00006442"/>
    </source>
</evidence>
<comment type="caution">
    <text evidence="6">The sequence shown here is derived from an EMBL/GenBank/DDBJ whole genome shotgun (WGS) entry which is preliminary data.</text>
</comment>
<evidence type="ECO:0000256" key="2">
    <source>
        <dbReference type="ARBA" id="ARBA00022630"/>
    </source>
</evidence>
<reference evidence="6 7" key="1">
    <citation type="journal article" date="2021" name="Comput. Struct. Biotechnol. J.">
        <title>De novo genome assembly of the potent medicinal plant Rehmannia glutinosa using nanopore technology.</title>
        <authorList>
            <person name="Ma L."/>
            <person name="Dong C."/>
            <person name="Song C."/>
            <person name="Wang X."/>
            <person name="Zheng X."/>
            <person name="Niu Y."/>
            <person name="Chen S."/>
            <person name="Feng W."/>
        </authorList>
    </citation>
    <scope>NUCLEOTIDE SEQUENCE [LARGE SCALE GENOMIC DNA]</scope>
    <source>
        <strain evidence="6">DH-2019</strain>
    </source>
</reference>
<dbReference type="Gene3D" id="3.50.50.100">
    <property type="match status" value="1"/>
</dbReference>
<evidence type="ECO:0000313" key="7">
    <source>
        <dbReference type="Proteomes" id="UP001318860"/>
    </source>
</evidence>
<evidence type="ECO:0000256" key="3">
    <source>
        <dbReference type="ARBA" id="ARBA00022827"/>
    </source>
</evidence>
<keyword evidence="7" id="KW-1185">Reference proteome</keyword>
<comment type="similarity">
    <text evidence="1">Belongs to the FAD-dependent oxidoreductase family.</text>
</comment>